<dbReference type="STRING" id="2718.CHUV0807_0878"/>
<comment type="caution">
    <text evidence="14">The sequence shown here is derived from an EMBL/GenBank/DDBJ whole genome shotgun (WGS) entry which is preliminary data.</text>
</comment>
<evidence type="ECO:0000256" key="7">
    <source>
        <dbReference type="ARBA" id="ARBA00022833"/>
    </source>
</evidence>
<keyword evidence="9 11" id="KW-0482">Metalloprotease</keyword>
<comment type="similarity">
    <text evidence="11">Belongs to the peptidase M48 family.</text>
</comment>
<evidence type="ECO:0000256" key="2">
    <source>
        <dbReference type="ARBA" id="ARBA00022475"/>
    </source>
</evidence>
<dbReference type="InterPro" id="IPR001915">
    <property type="entry name" value="Peptidase_M48"/>
</dbReference>
<reference evidence="14 15" key="1">
    <citation type="submission" date="2009-08" db="EMBL/GenBank/DDBJ databases">
        <authorList>
            <person name="Qin X."/>
            <person name="Bachman B."/>
            <person name="Battles P."/>
            <person name="Bell A."/>
            <person name="Bess C."/>
            <person name="Bickham C."/>
            <person name="Chaboub L."/>
            <person name="Chen D."/>
            <person name="Coyle M."/>
            <person name="Deiros D.R."/>
            <person name="Dinh H."/>
            <person name="Forbes L."/>
            <person name="Fowler G."/>
            <person name="Francisco L."/>
            <person name="Fu Q."/>
            <person name="Gubbala S."/>
            <person name="Hale W."/>
            <person name="Han Y."/>
            <person name="Hemphill L."/>
            <person name="Highlander S.K."/>
            <person name="Hirani K."/>
            <person name="Hogues M."/>
            <person name="Jackson L."/>
            <person name="Jakkamsetti A."/>
            <person name="Javaid M."/>
            <person name="Jiang H."/>
            <person name="Korchina V."/>
            <person name="Kovar C."/>
            <person name="Lara F."/>
            <person name="Lee S."/>
            <person name="Mata R."/>
            <person name="Mathew T."/>
            <person name="Moen C."/>
            <person name="Morales K."/>
            <person name="Munidasa M."/>
            <person name="Nazareth L."/>
            <person name="Ngo R."/>
            <person name="Nguyen L."/>
            <person name="Okwuonu G."/>
            <person name="Ongeri F."/>
            <person name="Patil S."/>
            <person name="Petrosino J."/>
            <person name="Pham C."/>
            <person name="Pham P."/>
            <person name="Pu L.-L."/>
            <person name="Puazo M."/>
            <person name="Raj R."/>
            <person name="Reid J."/>
            <person name="Rouhana J."/>
            <person name="Saada N."/>
            <person name="Shang Y."/>
            <person name="Simmons D."/>
            <person name="Thornton R."/>
            <person name="Warren J."/>
            <person name="Weissenberger G."/>
            <person name="Zhang J."/>
            <person name="Zhang L."/>
            <person name="Zhou C."/>
            <person name="Zhu D."/>
            <person name="Muzny D."/>
            <person name="Worley K."/>
            <person name="Gibbs R."/>
        </authorList>
    </citation>
    <scope>NUCLEOTIDE SEQUENCE [LARGE SCALE GENOMIC DNA]</scope>
    <source>
        <strain evidence="15">ATCC 15826 / DSM 8339 / NCTC 10426 / 6573</strain>
    </source>
</reference>
<dbReference type="Pfam" id="PF01435">
    <property type="entry name" value="Peptidase_M48"/>
    <property type="match status" value="1"/>
</dbReference>
<dbReference type="OrthoDB" id="9810445at2"/>
<evidence type="ECO:0000259" key="13">
    <source>
        <dbReference type="Pfam" id="PF01435"/>
    </source>
</evidence>
<keyword evidence="3 11" id="KW-0645">Protease</keyword>
<keyword evidence="2" id="KW-1003">Cell membrane</keyword>
<evidence type="ECO:0000313" key="15">
    <source>
        <dbReference type="Proteomes" id="UP000004870"/>
    </source>
</evidence>
<dbReference type="HOGENOM" id="CLU_038900_1_0_6"/>
<dbReference type="GO" id="GO:0006508">
    <property type="term" value="P:proteolysis"/>
    <property type="evidence" value="ECO:0007669"/>
    <property type="project" value="UniProtKB-KW"/>
</dbReference>
<evidence type="ECO:0000256" key="8">
    <source>
        <dbReference type="ARBA" id="ARBA00022989"/>
    </source>
</evidence>
<dbReference type="GeneID" id="84789631"/>
<keyword evidence="6 11" id="KW-0378">Hydrolase</keyword>
<keyword evidence="7 11" id="KW-0862">Zinc</keyword>
<organism evidence="14 15">
    <name type="scientific">Cardiobacterium hominis (strain ATCC 15826 / DSM 8339 / NCTC 10426 / 6573)</name>
    <dbReference type="NCBI Taxonomy" id="638300"/>
    <lineage>
        <taxon>Bacteria</taxon>
        <taxon>Pseudomonadati</taxon>
        <taxon>Pseudomonadota</taxon>
        <taxon>Gammaproteobacteria</taxon>
        <taxon>Cardiobacteriales</taxon>
        <taxon>Cardiobacteriaceae</taxon>
        <taxon>Cardiobacterium</taxon>
    </lineage>
</organism>
<evidence type="ECO:0000256" key="4">
    <source>
        <dbReference type="ARBA" id="ARBA00022692"/>
    </source>
</evidence>
<proteinExistence type="inferred from homology"/>
<evidence type="ECO:0000256" key="12">
    <source>
        <dbReference type="SAM" id="Phobius"/>
    </source>
</evidence>
<name>C8N7Y9_CARH6</name>
<dbReference type="CDD" id="cd07325">
    <property type="entry name" value="M48_Ste24p_like"/>
    <property type="match status" value="1"/>
</dbReference>
<feature type="transmembrane region" description="Helical" evidence="12">
    <location>
        <begin position="90"/>
        <end position="110"/>
    </location>
</feature>
<dbReference type="PANTHER" id="PTHR43221">
    <property type="entry name" value="PROTEASE HTPX"/>
    <property type="match status" value="1"/>
</dbReference>
<protein>
    <submittedName>
        <fullName evidence="14">Peptidase, M48 family</fullName>
        <ecNumber evidence="14">3.4.24.-</ecNumber>
    </submittedName>
</protein>
<dbReference type="Proteomes" id="UP000004870">
    <property type="component" value="Unassembled WGS sequence"/>
</dbReference>
<keyword evidence="5" id="KW-0479">Metal-binding</keyword>
<dbReference type="PANTHER" id="PTHR43221:SF1">
    <property type="entry name" value="PROTEASE HTPX"/>
    <property type="match status" value="1"/>
</dbReference>
<dbReference type="EC" id="3.4.24.-" evidence="14"/>
<dbReference type="GO" id="GO:0005886">
    <property type="term" value="C:plasma membrane"/>
    <property type="evidence" value="ECO:0007669"/>
    <property type="project" value="UniProtKB-SubCell"/>
</dbReference>
<dbReference type="RefSeq" id="WP_004139908.1">
    <property type="nucleotide sequence ID" value="NZ_GG694025.1"/>
</dbReference>
<accession>C8N7Y9</accession>
<dbReference type="InterPro" id="IPR050083">
    <property type="entry name" value="HtpX_protease"/>
</dbReference>
<dbReference type="EMBL" id="ACKY01000027">
    <property type="protein sequence ID" value="EEV89287.1"/>
    <property type="molecule type" value="Genomic_DNA"/>
</dbReference>
<dbReference type="AlphaFoldDB" id="C8N7Y9"/>
<evidence type="ECO:0000256" key="3">
    <source>
        <dbReference type="ARBA" id="ARBA00022670"/>
    </source>
</evidence>
<evidence type="ECO:0000256" key="11">
    <source>
        <dbReference type="RuleBase" id="RU003983"/>
    </source>
</evidence>
<evidence type="ECO:0000256" key="9">
    <source>
        <dbReference type="ARBA" id="ARBA00023049"/>
    </source>
</evidence>
<keyword evidence="10 12" id="KW-0472">Membrane</keyword>
<dbReference type="Gene3D" id="3.30.2010.10">
    <property type="entry name" value="Metalloproteases ('zincins'), catalytic domain"/>
    <property type="match status" value="1"/>
</dbReference>
<keyword evidence="8 12" id="KW-1133">Transmembrane helix</keyword>
<evidence type="ECO:0000256" key="10">
    <source>
        <dbReference type="ARBA" id="ARBA00023136"/>
    </source>
</evidence>
<feature type="transmembrane region" description="Helical" evidence="12">
    <location>
        <begin position="20"/>
        <end position="41"/>
    </location>
</feature>
<comment type="subcellular location">
    <subcellularLocation>
        <location evidence="1">Cell membrane</location>
        <topology evidence="1">Multi-pass membrane protein</topology>
    </subcellularLocation>
</comment>
<evidence type="ECO:0000256" key="1">
    <source>
        <dbReference type="ARBA" id="ARBA00004651"/>
    </source>
</evidence>
<comment type="cofactor">
    <cofactor evidence="11">
        <name>Zn(2+)</name>
        <dbReference type="ChEBI" id="CHEBI:29105"/>
    </cofactor>
    <text evidence="11">Binds 1 zinc ion per subunit.</text>
</comment>
<sequence>MCQNHAELIQKSRHRYERPLFTLAATLTLGVWLILFALSFAKADTVAFLQQNIIAEYRADHPETAELDDAAVLQKVPADDRELLDMVDRLNPLLVALIPLGFLLMIAYTIGKIYGKARADGVRITPEQFGEVHAEWVAMAEKLGLKTVPELYIQNGNGTLNAFATCMPGYRAFGVIYADILERALANDDRDALRFILGHELGHIRLKHVMWWYNLLTFIGNMPGLNYLIGEPLSRAREYGCDKLGYALAADRDCKGLIMLAVG</sequence>
<keyword evidence="15" id="KW-1185">Reference proteome</keyword>
<dbReference type="GO" id="GO:0004222">
    <property type="term" value="F:metalloendopeptidase activity"/>
    <property type="evidence" value="ECO:0007669"/>
    <property type="project" value="InterPro"/>
</dbReference>
<feature type="domain" description="Peptidase M48" evidence="13">
    <location>
        <begin position="127"/>
        <end position="210"/>
    </location>
</feature>
<evidence type="ECO:0000313" key="14">
    <source>
        <dbReference type="EMBL" id="EEV89287.1"/>
    </source>
</evidence>
<gene>
    <name evidence="14" type="ORF">HMPREF0198_0616</name>
</gene>
<evidence type="ECO:0000256" key="5">
    <source>
        <dbReference type="ARBA" id="ARBA00022723"/>
    </source>
</evidence>
<keyword evidence="4 12" id="KW-0812">Transmembrane</keyword>
<dbReference type="GO" id="GO:0046872">
    <property type="term" value="F:metal ion binding"/>
    <property type="evidence" value="ECO:0007669"/>
    <property type="project" value="UniProtKB-KW"/>
</dbReference>
<evidence type="ECO:0000256" key="6">
    <source>
        <dbReference type="ARBA" id="ARBA00022801"/>
    </source>
</evidence>